<dbReference type="PANTHER" id="PTHR34299:SF1">
    <property type="entry name" value="DIACYLGLYCEROL KINASE"/>
    <property type="match status" value="1"/>
</dbReference>
<evidence type="ECO:0000256" key="15">
    <source>
        <dbReference type="SAM" id="Phobius"/>
    </source>
</evidence>
<dbReference type="GO" id="GO:0016301">
    <property type="term" value="F:kinase activity"/>
    <property type="evidence" value="ECO:0007669"/>
    <property type="project" value="UniProtKB-KW"/>
</dbReference>
<feature type="transmembrane region" description="Helical" evidence="15">
    <location>
        <begin position="91"/>
        <end position="112"/>
    </location>
</feature>
<evidence type="ECO:0000256" key="6">
    <source>
        <dbReference type="ARBA" id="ARBA00022692"/>
    </source>
</evidence>
<keyword evidence="4" id="KW-0444">Lipid biosynthesis</keyword>
<evidence type="ECO:0000256" key="10">
    <source>
        <dbReference type="ARBA" id="ARBA00022989"/>
    </source>
</evidence>
<comment type="similarity">
    <text evidence="2">Belongs to the bacterial diacylglycerol kinase family.</text>
</comment>
<keyword evidence="6 15" id="KW-0812">Transmembrane</keyword>
<dbReference type="RefSeq" id="WP_390309543.1">
    <property type="nucleotide sequence ID" value="NZ_JBHSNQ010000081.1"/>
</dbReference>
<dbReference type="EMBL" id="JBHSNQ010000081">
    <property type="protein sequence ID" value="MFC5542107.1"/>
    <property type="molecule type" value="Genomic_DNA"/>
</dbReference>
<dbReference type="InterPro" id="IPR000829">
    <property type="entry name" value="DAGK"/>
</dbReference>
<evidence type="ECO:0000256" key="3">
    <source>
        <dbReference type="ARBA" id="ARBA00022475"/>
    </source>
</evidence>
<evidence type="ECO:0000256" key="5">
    <source>
        <dbReference type="ARBA" id="ARBA00022679"/>
    </source>
</evidence>
<dbReference type="PANTHER" id="PTHR34299">
    <property type="entry name" value="DIACYLGLYCEROL KINASE"/>
    <property type="match status" value="1"/>
</dbReference>
<keyword evidence="14" id="KW-1208">Phospholipid metabolism</keyword>
<reference evidence="17" key="1">
    <citation type="journal article" date="2019" name="Int. J. Syst. Evol. Microbiol.">
        <title>The Global Catalogue of Microorganisms (GCM) 10K type strain sequencing project: providing services to taxonomists for standard genome sequencing and annotation.</title>
        <authorList>
            <consortium name="The Broad Institute Genomics Platform"/>
            <consortium name="The Broad Institute Genome Sequencing Center for Infectious Disease"/>
            <person name="Wu L."/>
            <person name="Ma J."/>
        </authorList>
    </citation>
    <scope>NUCLEOTIDE SEQUENCE [LARGE SCALE GENOMIC DNA]</scope>
    <source>
        <strain evidence="17">CCUG 56331</strain>
    </source>
</reference>
<dbReference type="Gene3D" id="1.10.287.3610">
    <property type="match status" value="1"/>
</dbReference>
<keyword evidence="17" id="KW-1185">Reference proteome</keyword>
<keyword evidence="13" id="KW-0594">Phospholipid biosynthesis</keyword>
<evidence type="ECO:0000256" key="8">
    <source>
        <dbReference type="ARBA" id="ARBA00022777"/>
    </source>
</evidence>
<dbReference type="EC" id="2.7.1.-" evidence="16"/>
<evidence type="ECO:0000256" key="12">
    <source>
        <dbReference type="ARBA" id="ARBA00023136"/>
    </source>
</evidence>
<keyword evidence="8 16" id="KW-0418">Kinase</keyword>
<keyword evidence="3" id="KW-1003">Cell membrane</keyword>
<evidence type="ECO:0000313" key="17">
    <source>
        <dbReference type="Proteomes" id="UP001595978"/>
    </source>
</evidence>
<sequence length="116" mass="12892">MCMRNFFRSFRFAFEGIYLATKERNMRIHLTCALIAIIAGLLSKLSVTEWLVLIITIALVIGMEMVNTAIENVVDLVSPEYHPLAKAAKDVAAGAVLVFAIASICIGMIIFLPKWF</sequence>
<name>A0ABW0RGU7_9BACL</name>
<keyword evidence="10 15" id="KW-1133">Transmembrane helix</keyword>
<keyword evidence="7" id="KW-0547">Nucleotide-binding</keyword>
<evidence type="ECO:0000313" key="16">
    <source>
        <dbReference type="EMBL" id="MFC5542107.1"/>
    </source>
</evidence>
<dbReference type="Pfam" id="PF01219">
    <property type="entry name" value="DAGK_prokar"/>
    <property type="match status" value="1"/>
</dbReference>
<protein>
    <submittedName>
        <fullName evidence="16">Diacylglycerol kinase family protein</fullName>
        <ecNumber evidence="16">2.7.1.-</ecNumber>
    </submittedName>
</protein>
<dbReference type="InterPro" id="IPR036945">
    <property type="entry name" value="DAGK_sf"/>
</dbReference>
<evidence type="ECO:0000256" key="4">
    <source>
        <dbReference type="ARBA" id="ARBA00022516"/>
    </source>
</evidence>
<proteinExistence type="inferred from homology"/>
<keyword evidence="12 15" id="KW-0472">Membrane</keyword>
<evidence type="ECO:0000256" key="13">
    <source>
        <dbReference type="ARBA" id="ARBA00023209"/>
    </source>
</evidence>
<comment type="caution">
    <text evidence="16">The sequence shown here is derived from an EMBL/GenBank/DDBJ whole genome shotgun (WGS) entry which is preliminary data.</text>
</comment>
<feature type="transmembrane region" description="Helical" evidence="15">
    <location>
        <begin position="28"/>
        <end position="45"/>
    </location>
</feature>
<dbReference type="InterPro" id="IPR033717">
    <property type="entry name" value="UDPK"/>
</dbReference>
<evidence type="ECO:0000256" key="9">
    <source>
        <dbReference type="ARBA" id="ARBA00022840"/>
    </source>
</evidence>
<gene>
    <name evidence="16" type="ORF">ACFPOH_10055</name>
</gene>
<dbReference type="CDD" id="cd14265">
    <property type="entry name" value="UDPK_IM_like"/>
    <property type="match status" value="1"/>
</dbReference>
<keyword evidence="9" id="KW-0067">ATP-binding</keyword>
<evidence type="ECO:0000256" key="7">
    <source>
        <dbReference type="ARBA" id="ARBA00022741"/>
    </source>
</evidence>
<evidence type="ECO:0000256" key="2">
    <source>
        <dbReference type="ARBA" id="ARBA00005967"/>
    </source>
</evidence>
<dbReference type="Proteomes" id="UP001595978">
    <property type="component" value="Unassembled WGS sequence"/>
</dbReference>
<evidence type="ECO:0000256" key="1">
    <source>
        <dbReference type="ARBA" id="ARBA00004651"/>
    </source>
</evidence>
<evidence type="ECO:0000256" key="11">
    <source>
        <dbReference type="ARBA" id="ARBA00023098"/>
    </source>
</evidence>
<evidence type="ECO:0000256" key="14">
    <source>
        <dbReference type="ARBA" id="ARBA00023264"/>
    </source>
</evidence>
<dbReference type="PROSITE" id="PS01069">
    <property type="entry name" value="DAGK_PROKAR"/>
    <property type="match status" value="1"/>
</dbReference>
<organism evidence="16 17">
    <name type="scientific">Ureibacillus suwonensis</name>
    <dbReference type="NCBI Taxonomy" id="313007"/>
    <lineage>
        <taxon>Bacteria</taxon>
        <taxon>Bacillati</taxon>
        <taxon>Bacillota</taxon>
        <taxon>Bacilli</taxon>
        <taxon>Bacillales</taxon>
        <taxon>Caryophanaceae</taxon>
        <taxon>Ureibacillus</taxon>
    </lineage>
</organism>
<accession>A0ABW0RGU7</accession>
<keyword evidence="5 16" id="KW-0808">Transferase</keyword>
<comment type="subcellular location">
    <subcellularLocation>
        <location evidence="1">Cell membrane</location>
        <topology evidence="1">Multi-pass membrane protein</topology>
    </subcellularLocation>
</comment>
<keyword evidence="11" id="KW-0443">Lipid metabolism</keyword>